<dbReference type="InterPro" id="IPR011538">
    <property type="entry name" value="Nuo51_FMN-bd"/>
</dbReference>
<dbReference type="GO" id="GO:0016020">
    <property type="term" value="C:membrane"/>
    <property type="evidence" value="ECO:0007669"/>
    <property type="project" value="InterPro"/>
</dbReference>
<dbReference type="Proteomes" id="UP000186165">
    <property type="component" value="Chromosome"/>
</dbReference>
<keyword evidence="3" id="KW-0408">Iron</keyword>
<evidence type="ECO:0000256" key="4">
    <source>
        <dbReference type="ARBA" id="ARBA00023014"/>
    </source>
</evidence>
<dbReference type="InterPro" id="IPR037225">
    <property type="entry name" value="Nuo51_FMN-bd_sf"/>
</dbReference>
<dbReference type="PANTHER" id="PTHR43034:SF2">
    <property type="entry name" value="ION-TRANSLOCATING OXIDOREDUCTASE COMPLEX SUBUNIT C"/>
    <property type="match status" value="1"/>
</dbReference>
<dbReference type="GO" id="GO:0051539">
    <property type="term" value="F:4 iron, 4 sulfur cluster binding"/>
    <property type="evidence" value="ECO:0007669"/>
    <property type="project" value="UniProtKB-KW"/>
</dbReference>
<keyword evidence="4" id="KW-0411">Iron-sulfur</keyword>
<dbReference type="PATRIC" id="fig|1855411.3.peg.1522"/>
<dbReference type="InterPro" id="IPR010208">
    <property type="entry name" value="Ion_transpt_RnfC/RsxC"/>
</dbReference>
<accession>A0A1J1AE80</accession>
<evidence type="ECO:0000313" key="6">
    <source>
        <dbReference type="EMBL" id="AOW80693.1"/>
    </source>
</evidence>
<dbReference type="KEGG" id="hhsr:HSR6_1590"/>
<evidence type="ECO:0000256" key="2">
    <source>
        <dbReference type="ARBA" id="ARBA00022723"/>
    </source>
</evidence>
<sequence length="362" mass="39271">MDEPLADVTPDDLVPRIRSAGVAGAGGAGFPAYAKWDRFDEVDAVMINHQESEPNFLKDRHLGREHADELAALIGWLLESGVSTVVIGTKEAYRGVWLGALEEQLDAAVLSPEELPIDVETAPSVVIACTPDRYEYGMESVLLREVTGVTIGSDLPLDHGWLVQNTESMYNIYRALAAERPVTRKLVHVDGDTPRHRFLDVPIGTPATDLLAQAGRPGGPGESEILADGGPGWSFEIEARPAEFGVRKRTNCLLIVDENLAAENTLGGGRINILGPQAWKSRTFETEPEQIVPDTVRIPLLTNERLEGLVTRSRPVVVPGERVEQGDLIAEPAQEGISNPQHASIDGEVAAVTRSHVTIERV</sequence>
<evidence type="ECO:0000259" key="5">
    <source>
        <dbReference type="Pfam" id="PF01512"/>
    </source>
</evidence>
<dbReference type="GO" id="GO:0009055">
    <property type="term" value="F:electron transfer activity"/>
    <property type="evidence" value="ECO:0007669"/>
    <property type="project" value="InterPro"/>
</dbReference>
<reference evidence="9" key="2">
    <citation type="submission" date="2016-08" db="EMBL/GenBank/DDBJ databases">
        <title>Discovery of first anaerobic lithoheterotrophic haloarchae widely represented in hypersaline habitats.</title>
        <authorList>
            <person name="Sorokin D.Y."/>
            <person name="Kublanov I.V."/>
            <person name="Roman P."/>
            <person name="Sinninghe Damste J.S."/>
            <person name="Golyshin P.N."/>
            <person name="Rojo D."/>
            <person name="Ciordia S."/>
            <person name="Mena Md.C."/>
            <person name="Ferrer M."/>
            <person name="Smedile F."/>
            <person name="Messina E."/>
            <person name="La Cono V."/>
            <person name="Yakimov M.M."/>
        </authorList>
    </citation>
    <scope>NUCLEOTIDE SEQUENCE [LARGE SCALE GENOMIC DNA]</scope>
    <source>
        <strain evidence="9">HSR6</strain>
    </source>
</reference>
<reference evidence="6 8" key="1">
    <citation type="submission" date="2016-06" db="EMBL/GenBank/DDBJ databases">
        <title>Discovery of anaerobic lithoheterotrophic haloarchaeon capable of sulfur respiration by hydrogen and formate.</title>
        <authorList>
            <person name="Sorokin D.Y."/>
            <person name="Kublanov I.V."/>
            <person name="Roman P."/>
            <person name="Sinninghe Damste J.S."/>
            <person name="Golyshin P.N."/>
            <person name="Rojo D."/>
            <person name="Ciordia S."/>
            <person name="Mena Md.C."/>
            <person name="Ferrer M."/>
            <person name="Smedile F."/>
            <person name="Messina E."/>
            <person name="La Cono V."/>
            <person name="Yakimov M.M."/>
        </authorList>
    </citation>
    <scope>NUCLEOTIDE SEQUENCE [LARGE SCALE GENOMIC DNA]</scope>
    <source>
        <strain evidence="6 8">HTSR1</strain>
    </source>
</reference>
<dbReference type="GO" id="GO:0046872">
    <property type="term" value="F:metal ion binding"/>
    <property type="evidence" value="ECO:0007669"/>
    <property type="project" value="UniProtKB-KW"/>
</dbReference>
<dbReference type="AlphaFoldDB" id="A0A1D8S5S2"/>
<dbReference type="EMBL" id="CP016070">
    <property type="protein sequence ID" value="AOW80693.1"/>
    <property type="molecule type" value="Genomic_DNA"/>
</dbReference>
<dbReference type="STRING" id="1873524.HSR6_1590"/>
<evidence type="ECO:0000313" key="9">
    <source>
        <dbReference type="Proteomes" id="UP000186165"/>
    </source>
</evidence>
<keyword evidence="9" id="KW-1185">Reference proteome</keyword>
<evidence type="ECO:0000313" key="7">
    <source>
        <dbReference type="EMBL" id="APE96031.1"/>
    </source>
</evidence>
<evidence type="ECO:0000256" key="1">
    <source>
        <dbReference type="ARBA" id="ARBA00022485"/>
    </source>
</evidence>
<evidence type="ECO:0000256" key="3">
    <source>
        <dbReference type="ARBA" id="ARBA00023004"/>
    </source>
</evidence>
<protein>
    <submittedName>
        <fullName evidence="6">Respiratory-chain NADH dehydrogenase domain 51 kDa subunit</fullName>
    </submittedName>
</protein>
<gene>
    <name evidence="7" type="ORF">HSR6_1590</name>
    <name evidence="6" type="ORF">HTSR_1519</name>
</gene>
<accession>A0A1D8S5S2</accession>
<dbReference type="SUPFAM" id="SSF142019">
    <property type="entry name" value="Nqo1 FMN-binding domain-like"/>
    <property type="match status" value="1"/>
</dbReference>
<keyword evidence="2" id="KW-0479">Metal-binding</keyword>
<dbReference type="KEGG" id="halh:HTSR_1519"/>
<dbReference type="Pfam" id="PF01512">
    <property type="entry name" value="Complex1_51K"/>
    <property type="match status" value="1"/>
</dbReference>
<dbReference type="Gene3D" id="3.40.50.11540">
    <property type="entry name" value="NADH-ubiquinone oxidoreductase 51kDa subunit"/>
    <property type="match status" value="1"/>
</dbReference>
<proteinExistence type="predicted"/>
<dbReference type="PANTHER" id="PTHR43034">
    <property type="entry name" value="ION-TRANSLOCATING OXIDOREDUCTASE COMPLEX SUBUNIT C"/>
    <property type="match status" value="1"/>
</dbReference>
<dbReference type="Proteomes" id="UP000185608">
    <property type="component" value="Chromosome"/>
</dbReference>
<evidence type="ECO:0000313" key="8">
    <source>
        <dbReference type="Proteomes" id="UP000185608"/>
    </source>
</evidence>
<reference evidence="7" key="3">
    <citation type="journal article" date="2017" name="ISME J.">
        <title>Discovery of anaerobic lithoheterotrophic haloarchaea, ubiquitous in hypersaline habitats.</title>
        <authorList>
            <person name="Sorokin D.Y."/>
            <person name="Messina E."/>
            <person name="Smedile F."/>
            <person name="Roman P."/>
            <person name="Damste J.S.S."/>
            <person name="Ciordia S."/>
            <person name="Mena M.C."/>
            <person name="Ferrer M."/>
            <person name="Golyshin P.N."/>
            <person name="Kublanov I.V."/>
            <person name="Samarov N.I."/>
            <person name="Toshchakov S.V."/>
            <person name="La Cono V."/>
            <person name="Yakimov M.M."/>
        </authorList>
    </citation>
    <scope>NUCLEOTIDE SEQUENCE</scope>
    <source>
        <strain evidence="7">HSR6</strain>
    </source>
</reference>
<feature type="domain" description="NADH-ubiquinone oxidoreductase 51kDa subunit FMN-binding" evidence="5">
    <location>
        <begin position="17"/>
        <end position="174"/>
    </location>
</feature>
<keyword evidence="1" id="KW-0004">4Fe-4S</keyword>
<name>A0A1D8S5S2_9EURY</name>
<dbReference type="EMBL" id="CP016804">
    <property type="protein sequence ID" value="APE96031.1"/>
    <property type="molecule type" value="Genomic_DNA"/>
</dbReference>
<organism evidence="6 8">
    <name type="scientific">Halodesulfurarchaeum formicicum</name>
    <dbReference type="NCBI Taxonomy" id="1873524"/>
    <lineage>
        <taxon>Archaea</taxon>
        <taxon>Methanobacteriati</taxon>
        <taxon>Methanobacteriota</taxon>
        <taxon>Stenosarchaea group</taxon>
        <taxon>Halobacteria</taxon>
        <taxon>Halobacteriales</taxon>
        <taxon>Halobacteriaceae</taxon>
        <taxon>Halodesulfurarchaeum</taxon>
    </lineage>
</organism>